<dbReference type="InterPro" id="IPR036397">
    <property type="entry name" value="RNaseH_sf"/>
</dbReference>
<organism evidence="2 3">
    <name type="scientific">Athelia psychrophila</name>
    <dbReference type="NCBI Taxonomy" id="1759441"/>
    <lineage>
        <taxon>Eukaryota</taxon>
        <taxon>Fungi</taxon>
        <taxon>Dikarya</taxon>
        <taxon>Basidiomycota</taxon>
        <taxon>Agaricomycotina</taxon>
        <taxon>Agaricomycetes</taxon>
        <taxon>Agaricomycetidae</taxon>
        <taxon>Atheliales</taxon>
        <taxon>Atheliaceae</taxon>
        <taxon>Athelia</taxon>
    </lineage>
</organism>
<dbReference type="GO" id="GO:0003676">
    <property type="term" value="F:nucleic acid binding"/>
    <property type="evidence" value="ECO:0007669"/>
    <property type="project" value="InterPro"/>
</dbReference>
<proteinExistence type="predicted"/>
<dbReference type="AlphaFoldDB" id="A0A167THX4"/>
<dbReference type="EMBL" id="KV418217">
    <property type="protein sequence ID" value="KZP02957.1"/>
    <property type="molecule type" value="Genomic_DNA"/>
</dbReference>
<dbReference type="Gene3D" id="3.30.420.10">
    <property type="entry name" value="Ribonuclease H-like superfamily/Ribonuclease H"/>
    <property type="match status" value="1"/>
</dbReference>
<protein>
    <recommendedName>
        <fullName evidence="1">Tc1-like transposase DDE domain-containing protein</fullName>
    </recommendedName>
</protein>
<feature type="non-terminal residue" evidence="2">
    <location>
        <position position="1"/>
    </location>
</feature>
<sequence>IRIVYLPPYSPDLNPIEEAFSKIKHYLRRHNNYYNATEGDGILYDMYEILDIITPSDAEGYFIHADYL</sequence>
<accession>A0A167THX4</accession>
<evidence type="ECO:0000313" key="2">
    <source>
        <dbReference type="EMBL" id="KZP02957.1"/>
    </source>
</evidence>
<evidence type="ECO:0000313" key="3">
    <source>
        <dbReference type="Proteomes" id="UP000076532"/>
    </source>
</evidence>
<evidence type="ECO:0000259" key="1">
    <source>
        <dbReference type="Pfam" id="PF13358"/>
    </source>
</evidence>
<dbReference type="STRING" id="436010.A0A167THX4"/>
<dbReference type="Proteomes" id="UP000076532">
    <property type="component" value="Unassembled WGS sequence"/>
</dbReference>
<dbReference type="Pfam" id="PF13358">
    <property type="entry name" value="DDE_3"/>
    <property type="match status" value="1"/>
</dbReference>
<name>A0A167THX4_9AGAM</name>
<reference evidence="2 3" key="1">
    <citation type="journal article" date="2016" name="Mol. Biol. Evol.">
        <title>Comparative Genomics of Early-Diverging Mushroom-Forming Fungi Provides Insights into the Origins of Lignocellulose Decay Capabilities.</title>
        <authorList>
            <person name="Nagy L.G."/>
            <person name="Riley R."/>
            <person name="Tritt A."/>
            <person name="Adam C."/>
            <person name="Daum C."/>
            <person name="Floudas D."/>
            <person name="Sun H."/>
            <person name="Yadav J.S."/>
            <person name="Pangilinan J."/>
            <person name="Larsson K.H."/>
            <person name="Matsuura K."/>
            <person name="Barry K."/>
            <person name="Labutti K."/>
            <person name="Kuo R."/>
            <person name="Ohm R.A."/>
            <person name="Bhattacharya S.S."/>
            <person name="Shirouzu T."/>
            <person name="Yoshinaga Y."/>
            <person name="Martin F.M."/>
            <person name="Grigoriev I.V."/>
            <person name="Hibbett D.S."/>
        </authorList>
    </citation>
    <scope>NUCLEOTIDE SEQUENCE [LARGE SCALE GENOMIC DNA]</scope>
    <source>
        <strain evidence="2 3">CBS 109695</strain>
    </source>
</reference>
<dbReference type="InterPro" id="IPR038717">
    <property type="entry name" value="Tc1-like_DDE_dom"/>
</dbReference>
<dbReference type="OrthoDB" id="2266637at2759"/>
<keyword evidence="3" id="KW-1185">Reference proteome</keyword>
<gene>
    <name evidence="2" type="ORF">FIBSPDRAFT_769665</name>
</gene>
<feature type="domain" description="Tc1-like transposase DDE" evidence="1">
    <location>
        <begin position="1"/>
        <end position="34"/>
    </location>
</feature>